<keyword evidence="4" id="KW-0539">Nucleus</keyword>
<dbReference type="PANTHER" id="PTHR23405:SF5">
    <property type="entry name" value="THO COMPLEX SUBUNIT 7 HOMOLOG"/>
    <property type="match status" value="1"/>
</dbReference>
<evidence type="ECO:0000256" key="5">
    <source>
        <dbReference type="SAM" id="MobiDB-lite"/>
    </source>
</evidence>
<feature type="compositionally biased region" description="Gly residues" evidence="5">
    <location>
        <begin position="238"/>
        <end position="249"/>
    </location>
</feature>
<dbReference type="PANTHER" id="PTHR23405">
    <property type="entry name" value="MAINTENANCE OF KILLER 16 MAK16 PROTEIN-RELATED"/>
    <property type="match status" value="1"/>
</dbReference>
<gene>
    <name evidence="6" type="ORF">VTJ49DRAFT_1812</name>
</gene>
<protein>
    <recommendedName>
        <fullName evidence="8">Tho complex subunit 7</fullName>
    </recommendedName>
</protein>
<dbReference type="InterPro" id="IPR008501">
    <property type="entry name" value="THOC7/Mft1"/>
</dbReference>
<dbReference type="Pfam" id="PF05615">
    <property type="entry name" value="THOC7"/>
    <property type="match status" value="1"/>
</dbReference>
<feature type="compositionally biased region" description="Polar residues" evidence="5">
    <location>
        <begin position="62"/>
        <end position="73"/>
    </location>
</feature>
<evidence type="ECO:0000256" key="1">
    <source>
        <dbReference type="ARBA" id="ARBA00004123"/>
    </source>
</evidence>
<sequence>MSSWGLLDDKEENELHKSRLLNVEEKPFKRITKRLNTLYTFAASRARQTATPPPETNGVDGQHNQTDGTPTAGDTTSLDFAQLREDVTLDFAAFDSSIARLQFLLAANERERERYAAERERIIAASQTVRERTSQLRTQLDQARATLAQRRQFDALADAITSNPSLRPRAEQAAALQKLRDEIAELEAEREEYGVTWNERREQFARIMEESMRLRRLIRDEKEEVERREGMDEDGDGDAGGGGVGGGDGTTPRPSHGAVSREGTPKPEGGSGLVPPNKGGAETGDDGTPRDLSVGVATPASDSPAPGHESQSSLVAKRAVGLSTSFSQVGSERGSREPSVEVGTAQGSQAGDGEDVEMGEAKAEESEEPSPGPAEGTPQIVVEGDGEVMDTT</sequence>
<proteinExistence type="inferred from homology"/>
<comment type="caution">
    <text evidence="6">The sequence shown here is derived from an EMBL/GenBank/DDBJ whole genome shotgun (WGS) entry which is preliminary data.</text>
</comment>
<feature type="region of interest" description="Disordered" evidence="5">
    <location>
        <begin position="43"/>
        <end position="73"/>
    </location>
</feature>
<evidence type="ECO:0000256" key="2">
    <source>
        <dbReference type="ARBA" id="ARBA00006482"/>
    </source>
</evidence>
<evidence type="ECO:0008006" key="8">
    <source>
        <dbReference type="Google" id="ProtNLM"/>
    </source>
</evidence>
<evidence type="ECO:0000313" key="6">
    <source>
        <dbReference type="EMBL" id="KAL1839156.1"/>
    </source>
</evidence>
<evidence type="ECO:0000313" key="7">
    <source>
        <dbReference type="Proteomes" id="UP001583172"/>
    </source>
</evidence>
<dbReference type="Proteomes" id="UP001583172">
    <property type="component" value="Unassembled WGS sequence"/>
</dbReference>
<keyword evidence="7" id="KW-1185">Reference proteome</keyword>
<reference evidence="6 7" key="1">
    <citation type="journal article" date="2024" name="Commun. Biol.">
        <title>Comparative genomic analysis of thermophilic fungi reveals convergent evolutionary adaptations and gene losses.</title>
        <authorList>
            <person name="Steindorff A.S."/>
            <person name="Aguilar-Pontes M.V."/>
            <person name="Robinson A.J."/>
            <person name="Andreopoulos B."/>
            <person name="LaButti K."/>
            <person name="Kuo A."/>
            <person name="Mondo S."/>
            <person name="Riley R."/>
            <person name="Otillar R."/>
            <person name="Haridas S."/>
            <person name="Lipzen A."/>
            <person name="Grimwood J."/>
            <person name="Schmutz J."/>
            <person name="Clum A."/>
            <person name="Reid I.D."/>
            <person name="Moisan M.C."/>
            <person name="Butler G."/>
            <person name="Nguyen T.T.M."/>
            <person name="Dewar K."/>
            <person name="Conant G."/>
            <person name="Drula E."/>
            <person name="Henrissat B."/>
            <person name="Hansel C."/>
            <person name="Singer S."/>
            <person name="Hutchinson M.I."/>
            <person name="de Vries R.P."/>
            <person name="Natvig D.O."/>
            <person name="Powell A.J."/>
            <person name="Tsang A."/>
            <person name="Grigoriev I.V."/>
        </authorList>
    </citation>
    <scope>NUCLEOTIDE SEQUENCE [LARGE SCALE GENOMIC DNA]</scope>
    <source>
        <strain evidence="6 7">CBS 620.91</strain>
    </source>
</reference>
<accession>A0ABR3VCN7</accession>
<feature type="region of interest" description="Disordered" evidence="5">
    <location>
        <begin position="223"/>
        <end position="392"/>
    </location>
</feature>
<keyword evidence="3" id="KW-0175">Coiled coil</keyword>
<comment type="subcellular location">
    <subcellularLocation>
        <location evidence="1">Nucleus</location>
    </subcellularLocation>
</comment>
<evidence type="ECO:0000256" key="4">
    <source>
        <dbReference type="ARBA" id="ARBA00023242"/>
    </source>
</evidence>
<organism evidence="6 7">
    <name type="scientific">Humicola insolens</name>
    <name type="common">Soft-rot fungus</name>
    <dbReference type="NCBI Taxonomy" id="85995"/>
    <lineage>
        <taxon>Eukaryota</taxon>
        <taxon>Fungi</taxon>
        <taxon>Dikarya</taxon>
        <taxon>Ascomycota</taxon>
        <taxon>Pezizomycotina</taxon>
        <taxon>Sordariomycetes</taxon>
        <taxon>Sordariomycetidae</taxon>
        <taxon>Sordariales</taxon>
        <taxon>Chaetomiaceae</taxon>
        <taxon>Mycothermus</taxon>
    </lineage>
</organism>
<dbReference type="EMBL" id="JAZGSY010000172">
    <property type="protein sequence ID" value="KAL1839156.1"/>
    <property type="molecule type" value="Genomic_DNA"/>
</dbReference>
<comment type="similarity">
    <text evidence="2">Belongs to the THOC7 family.</text>
</comment>
<name>A0ABR3VCN7_HUMIN</name>
<evidence type="ECO:0000256" key="3">
    <source>
        <dbReference type="ARBA" id="ARBA00023054"/>
    </source>
</evidence>